<dbReference type="PANTHER" id="PTHR12151:SF5">
    <property type="entry name" value="AT19154P"/>
    <property type="match status" value="1"/>
</dbReference>
<dbReference type="Pfam" id="PF02630">
    <property type="entry name" value="SCO1-SenC"/>
    <property type="match status" value="1"/>
</dbReference>
<keyword evidence="3" id="KW-1185">Reference proteome</keyword>
<accession>A0ABQ5S8W4</accession>
<evidence type="ECO:0000313" key="3">
    <source>
        <dbReference type="Proteomes" id="UP001165090"/>
    </source>
</evidence>
<name>A0ABQ5S8W4_9CHLO</name>
<dbReference type="CDD" id="cd02968">
    <property type="entry name" value="SCO"/>
    <property type="match status" value="1"/>
</dbReference>
<sequence length="315" mass="35179">ALLLQLSIRPTSTMRSQRLLHLSGLARQLLSDELSCGTRGTICNTKSTFSNNIYFCPVLSQQRLALLRLHTSRYVAAESKAGSRPSANDVAPVSMRTLILMLMAGAGVTYATRQYTDQKLQKVVSQSQQVVGKAAVGGPFDLIDQDGKRFTDKDLMGEFALLYFGFTHCPDICPDELEKVSEAINMIEKSTGVQLQPVFISVDPERDKPSLVKSYVREFHPRMIGLTGDLEKVKTVSKSYRVYYSKTGESDTDYLVDHSIIHYLINPEGEFVTFFGKNTDAQQLAKQITNHMADWQKEHPDYHRGKVIAVPPAAK</sequence>
<evidence type="ECO:0008006" key="4">
    <source>
        <dbReference type="Google" id="ProtNLM"/>
    </source>
</evidence>
<comment type="similarity">
    <text evidence="1">Belongs to the SCO1/2 family.</text>
</comment>
<dbReference type="SUPFAM" id="SSF52833">
    <property type="entry name" value="Thioredoxin-like"/>
    <property type="match status" value="1"/>
</dbReference>
<organism evidence="2 3">
    <name type="scientific">Volvox africanus</name>
    <dbReference type="NCBI Taxonomy" id="51714"/>
    <lineage>
        <taxon>Eukaryota</taxon>
        <taxon>Viridiplantae</taxon>
        <taxon>Chlorophyta</taxon>
        <taxon>core chlorophytes</taxon>
        <taxon>Chlorophyceae</taxon>
        <taxon>CS clade</taxon>
        <taxon>Chlamydomonadales</taxon>
        <taxon>Volvocaceae</taxon>
        <taxon>Volvox</taxon>
    </lineage>
</organism>
<dbReference type="PANTHER" id="PTHR12151">
    <property type="entry name" value="ELECTRON TRANSPORT PROTIN SCO1/SENC FAMILY MEMBER"/>
    <property type="match status" value="1"/>
</dbReference>
<proteinExistence type="inferred from homology"/>
<dbReference type="InterPro" id="IPR003782">
    <property type="entry name" value="SCO1/SenC"/>
</dbReference>
<feature type="non-terminal residue" evidence="2">
    <location>
        <position position="1"/>
    </location>
</feature>
<dbReference type="InterPro" id="IPR036249">
    <property type="entry name" value="Thioredoxin-like_sf"/>
</dbReference>
<dbReference type="Gene3D" id="3.40.30.10">
    <property type="entry name" value="Glutaredoxin"/>
    <property type="match status" value="1"/>
</dbReference>
<protein>
    <recommendedName>
        <fullName evidence="4">Thioredoxin domain-containing protein</fullName>
    </recommendedName>
</protein>
<evidence type="ECO:0000313" key="2">
    <source>
        <dbReference type="EMBL" id="GLI65869.1"/>
    </source>
</evidence>
<gene>
    <name evidence="2" type="ORF">VaNZ11_009505</name>
</gene>
<dbReference type="Proteomes" id="UP001165090">
    <property type="component" value="Unassembled WGS sequence"/>
</dbReference>
<evidence type="ECO:0000256" key="1">
    <source>
        <dbReference type="ARBA" id="ARBA00010996"/>
    </source>
</evidence>
<dbReference type="EMBL" id="BSDZ01000026">
    <property type="protein sequence ID" value="GLI65869.1"/>
    <property type="molecule type" value="Genomic_DNA"/>
</dbReference>
<comment type="caution">
    <text evidence="2">The sequence shown here is derived from an EMBL/GenBank/DDBJ whole genome shotgun (WGS) entry which is preliminary data.</text>
</comment>
<reference evidence="2 3" key="1">
    <citation type="journal article" date="2023" name="IScience">
        <title>Expanded male sex-determining region conserved during the evolution of homothallism in the green alga Volvox.</title>
        <authorList>
            <person name="Yamamoto K."/>
            <person name="Matsuzaki R."/>
            <person name="Mahakham W."/>
            <person name="Heman W."/>
            <person name="Sekimoto H."/>
            <person name="Kawachi M."/>
            <person name="Minakuchi Y."/>
            <person name="Toyoda A."/>
            <person name="Nozaki H."/>
        </authorList>
    </citation>
    <scope>NUCLEOTIDE SEQUENCE [LARGE SCALE GENOMIC DNA]</scope>
    <source>
        <strain evidence="2 3">NIES-4468</strain>
    </source>
</reference>